<evidence type="ECO:0000313" key="1">
    <source>
        <dbReference type="EMBL" id="QEG97778.1"/>
    </source>
</evidence>
<dbReference type="AlphaFoldDB" id="A0A5B9T1N5"/>
<reference evidence="1" key="1">
    <citation type="journal article" date="2019" name="Genome Biol. Evol.">
        <title>Complete Sequence of Succinamopine Ti-Plasmid pTiEU6 Reveals Its Evolutionary Relatedness with Nopaline-Type Ti-Plasmids.</title>
        <authorList>
            <person name="Shao S."/>
            <person name="van Heusden G.P.H."/>
            <person name="Hooykaas P.J.J."/>
        </authorList>
    </citation>
    <scope>NUCLEOTIDE SEQUENCE</scope>
    <source>
        <strain evidence="1">Kerr27</strain>
        <plasmid evidence="1">pTiKerr27</plasmid>
    </source>
</reference>
<proteinExistence type="predicted"/>
<organism evidence="1">
    <name type="scientific">Agrobacterium tumefaciens</name>
    <dbReference type="NCBI Taxonomy" id="358"/>
    <lineage>
        <taxon>Bacteria</taxon>
        <taxon>Pseudomonadati</taxon>
        <taxon>Pseudomonadota</taxon>
        <taxon>Alphaproteobacteria</taxon>
        <taxon>Hyphomicrobiales</taxon>
        <taxon>Rhizobiaceae</taxon>
        <taxon>Rhizobium/Agrobacterium group</taxon>
        <taxon>Agrobacterium</taxon>
        <taxon>Agrobacterium tumefaciens complex</taxon>
    </lineage>
</organism>
<accession>A0A5B9T1N5</accession>
<dbReference type="EMBL" id="MK439385">
    <property type="protein sequence ID" value="QEG97778.1"/>
    <property type="molecule type" value="Genomic_DNA"/>
</dbReference>
<protein>
    <submittedName>
        <fullName evidence="1">Uncharacterized protein</fullName>
    </submittedName>
</protein>
<keyword evidence="1" id="KW-0614">Plasmid</keyword>
<sequence length="78" mass="8920">MMTGVALPLGLLGAPNRDVLNRLLGSGSWRYFGDLRQRRMPIAYWLGHSRLFLLGAPNQAHLQSKMRQDDFKPKRQIS</sequence>
<gene>
    <name evidence="1" type="ORF">AgrTiKerr27_00048</name>
</gene>
<geneLocation type="plasmid" evidence="1">
    <name>pTiKerr27</name>
</geneLocation>
<name>A0A5B9T1N5_AGRTU</name>